<accession>A0A1V5M9L0</accession>
<dbReference type="EMBL" id="MWAK01000315">
    <property type="protein sequence ID" value="OPZ89899.1"/>
    <property type="molecule type" value="Genomic_DNA"/>
</dbReference>
<protein>
    <submittedName>
        <fullName evidence="2">N-acetylhexosamine 1-kinase</fullName>
        <ecNumber evidence="2">2.7.1.162</ecNumber>
    </submittedName>
</protein>
<evidence type="ECO:0000259" key="1">
    <source>
        <dbReference type="Pfam" id="PF01636"/>
    </source>
</evidence>
<dbReference type="InterPro" id="IPR002575">
    <property type="entry name" value="Aminoglycoside_PTrfase"/>
</dbReference>
<dbReference type="AlphaFoldDB" id="A0A1V5M9L0"/>
<dbReference type="Pfam" id="PF01636">
    <property type="entry name" value="APH"/>
    <property type="match status" value="1"/>
</dbReference>
<dbReference type="InterPro" id="IPR050249">
    <property type="entry name" value="Pseudomonas-type_ThrB"/>
</dbReference>
<gene>
    <name evidence="2" type="primary">nahK</name>
    <name evidence="2" type="ORF">BWY73_01422</name>
</gene>
<evidence type="ECO:0000313" key="2">
    <source>
        <dbReference type="EMBL" id="OPZ89899.1"/>
    </source>
</evidence>
<proteinExistence type="predicted"/>
<sequence>MSSAASPAPLRAIGAAFALPGQFREAAPYGNGHINDTYAAVYEQNGRRVRYIHQRINDRVFKQPAVIMDTIARVTDHLRRKLAERGMPDAERRTLTLVPAADGRPCHVDADGKTWRTYRFIEGATTYDVITDARQARQAAAAFGAFQEMLRDLPGPRLAETIPFFHHTPARFEALEQAIAADARNRAASCREEIAFCLARKAMTDRLIRLQAEGRIPERITHNDTKINNVMLDDRTGEGLCVIDLDTVMPGLALYDFGDMVRTCTSPAAEDETNLERVAMRMPVFRELLQGYLSTAGRFLTPAERDHLPFSGKLITFEIGIRFLTDYLQGDVYFKIHRPDHNLARCRTQFALVASIERQEKAMADEVKRLADAGVG</sequence>
<keyword evidence="2" id="KW-0418">Kinase</keyword>
<reference evidence="2" key="1">
    <citation type="submission" date="2017-02" db="EMBL/GenBank/DDBJ databases">
        <title>Delving into the versatile metabolic prowess of the omnipresent phylum Bacteroidetes.</title>
        <authorList>
            <person name="Nobu M.K."/>
            <person name="Mei R."/>
            <person name="Narihiro T."/>
            <person name="Kuroda K."/>
            <person name="Liu W.-T."/>
        </authorList>
    </citation>
    <scope>NUCLEOTIDE SEQUENCE</scope>
    <source>
        <strain evidence="2">ADurb.Bin417</strain>
    </source>
</reference>
<dbReference type="PANTHER" id="PTHR21064">
    <property type="entry name" value="AMINOGLYCOSIDE PHOSPHOTRANSFERASE DOMAIN-CONTAINING PROTEIN-RELATED"/>
    <property type="match status" value="1"/>
</dbReference>
<dbReference type="InterPro" id="IPR011009">
    <property type="entry name" value="Kinase-like_dom_sf"/>
</dbReference>
<comment type="caution">
    <text evidence="2">The sequence shown here is derived from an EMBL/GenBank/DDBJ whole genome shotgun (WGS) entry which is preliminary data.</text>
</comment>
<name>A0A1V5M9L0_UNCT6</name>
<organism evidence="2">
    <name type="scientific">candidate division TA06 bacterium ADurb.Bin417</name>
    <dbReference type="NCBI Taxonomy" id="1852828"/>
    <lineage>
        <taxon>Bacteria</taxon>
        <taxon>Bacteria division TA06</taxon>
    </lineage>
</organism>
<dbReference type="GO" id="GO:0016301">
    <property type="term" value="F:kinase activity"/>
    <property type="evidence" value="ECO:0007669"/>
    <property type="project" value="UniProtKB-KW"/>
</dbReference>
<keyword evidence="2" id="KW-0808">Transferase</keyword>
<feature type="domain" description="Aminoglycoside phosphotransferase" evidence="1">
    <location>
        <begin position="27"/>
        <end position="264"/>
    </location>
</feature>
<dbReference type="Gene3D" id="3.90.1200.10">
    <property type="match status" value="1"/>
</dbReference>
<dbReference type="PANTHER" id="PTHR21064:SF5">
    <property type="entry name" value="SLR1880 PROTEIN"/>
    <property type="match status" value="1"/>
</dbReference>
<dbReference type="EC" id="2.7.1.162" evidence="2"/>
<dbReference type="Proteomes" id="UP000485484">
    <property type="component" value="Unassembled WGS sequence"/>
</dbReference>
<dbReference type="SUPFAM" id="SSF56112">
    <property type="entry name" value="Protein kinase-like (PK-like)"/>
    <property type="match status" value="1"/>
</dbReference>